<evidence type="ECO:0000313" key="3">
    <source>
        <dbReference type="EMBL" id="TKR65065.1"/>
    </source>
</evidence>
<dbReference type="AlphaFoldDB" id="A0A4V6XVS1"/>
<evidence type="ECO:0000256" key="1">
    <source>
        <dbReference type="SAM" id="MobiDB-lite"/>
    </source>
</evidence>
<feature type="region of interest" description="Disordered" evidence="1">
    <location>
        <begin position="1"/>
        <end position="131"/>
    </location>
</feature>
<proteinExistence type="predicted"/>
<comment type="caution">
    <text evidence="3">The sequence shown here is derived from an EMBL/GenBank/DDBJ whole genome shotgun (WGS) entry which is preliminary data.</text>
</comment>
<evidence type="ECO:0000313" key="4">
    <source>
        <dbReference type="Proteomes" id="UP000298663"/>
    </source>
</evidence>
<reference evidence="3 4" key="1">
    <citation type="journal article" date="2015" name="Genome Biol.">
        <title>Comparative genomics of Steinernema reveals deeply conserved gene regulatory networks.</title>
        <authorList>
            <person name="Dillman A.R."/>
            <person name="Macchietto M."/>
            <person name="Porter C.F."/>
            <person name="Rogers A."/>
            <person name="Williams B."/>
            <person name="Antoshechkin I."/>
            <person name="Lee M.M."/>
            <person name="Goodwin Z."/>
            <person name="Lu X."/>
            <person name="Lewis E.E."/>
            <person name="Goodrich-Blair H."/>
            <person name="Stock S.P."/>
            <person name="Adams B.J."/>
            <person name="Sternberg P.W."/>
            <person name="Mortazavi A."/>
        </authorList>
    </citation>
    <scope>NUCLEOTIDE SEQUENCE [LARGE SCALE GENOMIC DNA]</scope>
    <source>
        <strain evidence="3 4">ALL</strain>
    </source>
</reference>
<feature type="compositionally biased region" description="Polar residues" evidence="1">
    <location>
        <begin position="51"/>
        <end position="60"/>
    </location>
</feature>
<name>A0A4V6XVS1_STECR</name>
<organism evidence="3 4">
    <name type="scientific">Steinernema carpocapsae</name>
    <name type="common">Entomopathogenic nematode</name>
    <dbReference type="NCBI Taxonomy" id="34508"/>
    <lineage>
        <taxon>Eukaryota</taxon>
        <taxon>Metazoa</taxon>
        <taxon>Ecdysozoa</taxon>
        <taxon>Nematoda</taxon>
        <taxon>Chromadorea</taxon>
        <taxon>Rhabditida</taxon>
        <taxon>Tylenchina</taxon>
        <taxon>Panagrolaimomorpha</taxon>
        <taxon>Strongyloidoidea</taxon>
        <taxon>Steinernematidae</taxon>
        <taxon>Steinernema</taxon>
    </lineage>
</organism>
<protein>
    <submittedName>
        <fullName evidence="3">Uncharacterized protein</fullName>
    </submittedName>
</protein>
<sequence>MSSKKNSKKRSKNPFVNDPEAPNSSGTPEEDSKVAGTDNEFRDVERFMPSFSKTSSGLSNSEKKEAKKVAFLERMTRKNGSDPPPSTPQNVFVNREEGTPLEANHREKNLRKQRSKEELNNPHLLSNLNLPPSEEINQRKFESAAVLRQGTPRGGTQGKDGVKNPHLLSSLNLPPTERTNNKKFESAILVDPVEANAKVVAKPKTSNKSKKDALEVCSTQASVKDEDLLNRLTGRDQKTTPHVPRDFSTWYKSEIFPDLVMLTFAYISSLAFLAILTAILFGTGLVF</sequence>
<keyword evidence="2" id="KW-0812">Transmembrane</keyword>
<feature type="compositionally biased region" description="Basic and acidic residues" evidence="1">
    <location>
        <begin position="61"/>
        <end position="80"/>
    </location>
</feature>
<feature type="compositionally biased region" description="Low complexity" evidence="1">
    <location>
        <begin position="164"/>
        <end position="175"/>
    </location>
</feature>
<dbReference type="EMBL" id="AZBU02000009">
    <property type="protein sequence ID" value="TKR65065.1"/>
    <property type="molecule type" value="Genomic_DNA"/>
</dbReference>
<keyword evidence="2" id="KW-1133">Transmembrane helix</keyword>
<keyword evidence="4" id="KW-1185">Reference proteome</keyword>
<feature type="transmembrane region" description="Helical" evidence="2">
    <location>
        <begin position="259"/>
        <end position="281"/>
    </location>
</feature>
<feature type="compositionally biased region" description="Basic residues" evidence="1">
    <location>
        <begin position="1"/>
        <end position="12"/>
    </location>
</feature>
<dbReference type="Proteomes" id="UP000298663">
    <property type="component" value="Unassembled WGS sequence"/>
</dbReference>
<gene>
    <name evidence="3" type="ORF">L596_025526</name>
</gene>
<feature type="compositionally biased region" description="Low complexity" evidence="1">
    <location>
        <begin position="121"/>
        <end position="131"/>
    </location>
</feature>
<feature type="compositionally biased region" description="Basic and acidic residues" evidence="1">
    <location>
        <begin position="94"/>
        <end position="107"/>
    </location>
</feature>
<keyword evidence="2" id="KW-0472">Membrane</keyword>
<feature type="region of interest" description="Disordered" evidence="1">
    <location>
        <begin position="150"/>
        <end position="179"/>
    </location>
</feature>
<reference evidence="3 4" key="2">
    <citation type="journal article" date="2019" name="G3 (Bethesda)">
        <title>Hybrid Assembly of the Genome of the Entomopathogenic Nematode Steinernema carpocapsae Identifies the X-Chromosome.</title>
        <authorList>
            <person name="Serra L."/>
            <person name="Macchietto M."/>
            <person name="Macias-Munoz A."/>
            <person name="McGill C.J."/>
            <person name="Rodriguez I.M."/>
            <person name="Rodriguez B."/>
            <person name="Murad R."/>
            <person name="Mortazavi A."/>
        </authorList>
    </citation>
    <scope>NUCLEOTIDE SEQUENCE [LARGE SCALE GENOMIC DNA]</scope>
    <source>
        <strain evidence="3 4">ALL</strain>
    </source>
</reference>
<evidence type="ECO:0000256" key="2">
    <source>
        <dbReference type="SAM" id="Phobius"/>
    </source>
</evidence>
<accession>A0A4V6XVS1</accession>